<evidence type="ECO:0000313" key="9">
    <source>
        <dbReference type="EMBL" id="CAK59407.1"/>
    </source>
</evidence>
<evidence type="ECO:0000256" key="3">
    <source>
        <dbReference type="ARBA" id="ARBA00022723"/>
    </source>
</evidence>
<gene>
    <name evidence="9" type="ORF">GSPATT00030040001</name>
</gene>
<evidence type="ECO:0000256" key="4">
    <source>
        <dbReference type="ARBA" id="ARBA00022759"/>
    </source>
</evidence>
<dbReference type="InterPro" id="IPR011009">
    <property type="entry name" value="Kinase-like_dom_sf"/>
</dbReference>
<feature type="domain" description="Protein kinase" evidence="8">
    <location>
        <begin position="1"/>
        <end position="277"/>
    </location>
</feature>
<dbReference type="KEGG" id="ptm:GSPATT00030040001"/>
<dbReference type="Pfam" id="PF02265">
    <property type="entry name" value="S1-P1_nuclease"/>
    <property type="match status" value="1"/>
</dbReference>
<dbReference type="PROSITE" id="PS50011">
    <property type="entry name" value="PROTEIN_KINASE_DOM"/>
    <property type="match status" value="1"/>
</dbReference>
<keyword evidence="6" id="KW-1015">Disulfide bond</keyword>
<dbReference type="OrthoDB" id="296613at2759"/>
<keyword evidence="10" id="KW-1185">Reference proteome</keyword>
<proteinExistence type="inferred from homology"/>
<dbReference type="Proteomes" id="UP000000600">
    <property type="component" value="Unassembled WGS sequence"/>
</dbReference>
<evidence type="ECO:0000256" key="1">
    <source>
        <dbReference type="ARBA" id="ARBA00009547"/>
    </source>
</evidence>
<dbReference type="SUPFAM" id="SSF48537">
    <property type="entry name" value="Phospholipase C/P1 nuclease"/>
    <property type="match status" value="1"/>
</dbReference>
<dbReference type="FunFam" id="1.10.575.10:FF:000003">
    <property type="entry name" value="Single strand-specific nuclease, putative"/>
    <property type="match status" value="1"/>
</dbReference>
<keyword evidence="4" id="KW-0255">Endonuclease</keyword>
<dbReference type="GO" id="GO:0005524">
    <property type="term" value="F:ATP binding"/>
    <property type="evidence" value="ECO:0007669"/>
    <property type="project" value="InterPro"/>
</dbReference>
<dbReference type="EMBL" id="CT868002">
    <property type="protein sequence ID" value="CAK59407.1"/>
    <property type="molecule type" value="Genomic_DNA"/>
</dbReference>
<dbReference type="InterPro" id="IPR008947">
    <property type="entry name" value="PLipase_C/P1_nuclease_dom_sf"/>
</dbReference>
<dbReference type="SUPFAM" id="SSF56112">
    <property type="entry name" value="Protein kinase-like (PK-like)"/>
    <property type="match status" value="1"/>
</dbReference>
<dbReference type="InParanoid" id="A0BLJ0"/>
<evidence type="ECO:0000259" key="8">
    <source>
        <dbReference type="PROSITE" id="PS50011"/>
    </source>
</evidence>
<dbReference type="eggNOG" id="ENOG502S7N4">
    <property type="taxonomic scope" value="Eukaryota"/>
</dbReference>
<comment type="similarity">
    <text evidence="1">Belongs to the nuclease type I family.</text>
</comment>
<evidence type="ECO:0000256" key="5">
    <source>
        <dbReference type="ARBA" id="ARBA00022801"/>
    </source>
</evidence>
<keyword evidence="5" id="KW-0378">Hydrolase</keyword>
<dbReference type="CDD" id="cd11010">
    <property type="entry name" value="S1-P1_nuclease"/>
    <property type="match status" value="1"/>
</dbReference>
<dbReference type="HOGENOM" id="CLU_388061_0_0_1"/>
<evidence type="ECO:0000313" key="10">
    <source>
        <dbReference type="Proteomes" id="UP000000600"/>
    </source>
</evidence>
<evidence type="ECO:0000256" key="7">
    <source>
        <dbReference type="ARBA" id="ARBA00023180"/>
    </source>
</evidence>
<evidence type="ECO:0000256" key="6">
    <source>
        <dbReference type="ARBA" id="ARBA00023157"/>
    </source>
</evidence>
<organism evidence="9 10">
    <name type="scientific">Paramecium tetraurelia</name>
    <dbReference type="NCBI Taxonomy" id="5888"/>
    <lineage>
        <taxon>Eukaryota</taxon>
        <taxon>Sar</taxon>
        <taxon>Alveolata</taxon>
        <taxon>Ciliophora</taxon>
        <taxon>Intramacronucleata</taxon>
        <taxon>Oligohymenophorea</taxon>
        <taxon>Peniculida</taxon>
        <taxon>Parameciidae</taxon>
        <taxon>Paramecium</taxon>
    </lineage>
</organism>
<dbReference type="PANTHER" id="PTHR33146">
    <property type="entry name" value="ENDONUCLEASE 4"/>
    <property type="match status" value="1"/>
</dbReference>
<dbReference type="GO" id="GO:0016788">
    <property type="term" value="F:hydrolase activity, acting on ester bonds"/>
    <property type="evidence" value="ECO:0007669"/>
    <property type="project" value="InterPro"/>
</dbReference>
<dbReference type="STRING" id="5888.A0BLJ0"/>
<dbReference type="GO" id="GO:0006308">
    <property type="term" value="P:DNA catabolic process"/>
    <property type="evidence" value="ECO:0007669"/>
    <property type="project" value="InterPro"/>
</dbReference>
<dbReference type="GO" id="GO:0004672">
    <property type="term" value="F:protein kinase activity"/>
    <property type="evidence" value="ECO:0007669"/>
    <property type="project" value="InterPro"/>
</dbReference>
<dbReference type="GeneID" id="5012589"/>
<keyword evidence="7" id="KW-0325">Glycoprotein</keyword>
<accession>A0BLJ0</accession>
<reference evidence="9 10" key="1">
    <citation type="journal article" date="2006" name="Nature">
        <title>Global trends of whole-genome duplications revealed by the ciliate Paramecium tetraurelia.</title>
        <authorList>
            <consortium name="Genoscope"/>
            <person name="Aury J.-M."/>
            <person name="Jaillon O."/>
            <person name="Duret L."/>
            <person name="Noel B."/>
            <person name="Jubin C."/>
            <person name="Porcel B.M."/>
            <person name="Segurens B."/>
            <person name="Daubin V."/>
            <person name="Anthouard V."/>
            <person name="Aiach N."/>
            <person name="Arnaiz O."/>
            <person name="Billaut A."/>
            <person name="Beisson J."/>
            <person name="Blanc I."/>
            <person name="Bouhouche K."/>
            <person name="Camara F."/>
            <person name="Duharcourt S."/>
            <person name="Guigo R."/>
            <person name="Gogendeau D."/>
            <person name="Katinka M."/>
            <person name="Keller A.-M."/>
            <person name="Kissmehl R."/>
            <person name="Klotz C."/>
            <person name="Koll F."/>
            <person name="Le Moue A."/>
            <person name="Lepere C."/>
            <person name="Malinsky S."/>
            <person name="Nowacki M."/>
            <person name="Nowak J.K."/>
            <person name="Plattner H."/>
            <person name="Poulain J."/>
            <person name="Ruiz F."/>
            <person name="Serrano V."/>
            <person name="Zagulski M."/>
            <person name="Dessen P."/>
            <person name="Betermier M."/>
            <person name="Weissenbach J."/>
            <person name="Scarpelli C."/>
            <person name="Schachter V."/>
            <person name="Sperling L."/>
            <person name="Meyer E."/>
            <person name="Cohen J."/>
            <person name="Wincker P."/>
        </authorList>
    </citation>
    <scope>NUCLEOTIDE SEQUENCE [LARGE SCALE GENOMIC DNA]</scope>
    <source>
        <strain evidence="9 10">Stock d4-2</strain>
    </source>
</reference>
<dbReference type="RefSeq" id="XP_001426805.1">
    <property type="nucleotide sequence ID" value="XM_001426768.2"/>
</dbReference>
<dbReference type="InterPro" id="IPR000719">
    <property type="entry name" value="Prot_kinase_dom"/>
</dbReference>
<dbReference type="GO" id="GO:0046872">
    <property type="term" value="F:metal ion binding"/>
    <property type="evidence" value="ECO:0007669"/>
    <property type="project" value="UniProtKB-KW"/>
</dbReference>
<dbReference type="GO" id="GO:0003676">
    <property type="term" value="F:nucleic acid binding"/>
    <property type="evidence" value="ECO:0007669"/>
    <property type="project" value="InterPro"/>
</dbReference>
<keyword evidence="2" id="KW-0540">Nuclease</keyword>
<dbReference type="Gene3D" id="1.10.510.10">
    <property type="entry name" value="Transferase(Phosphotransferase) domain 1"/>
    <property type="match status" value="1"/>
</dbReference>
<dbReference type="GO" id="GO:0004519">
    <property type="term" value="F:endonuclease activity"/>
    <property type="evidence" value="ECO:0000318"/>
    <property type="project" value="GO_Central"/>
</dbReference>
<dbReference type="InterPro" id="IPR003154">
    <property type="entry name" value="S1/P1nuclease"/>
</dbReference>
<dbReference type="PANTHER" id="PTHR33146:SF10">
    <property type="entry name" value="STRAND-SPECIFIC NUCLEASE, PUTATIVE-RELATED"/>
    <property type="match status" value="1"/>
</dbReference>
<dbReference type="AlphaFoldDB" id="A0BLJ0"/>
<keyword evidence="3" id="KW-0479">Metal-binding</keyword>
<dbReference type="Gene3D" id="1.10.575.10">
    <property type="entry name" value="P1 Nuclease"/>
    <property type="match status" value="1"/>
</dbReference>
<sequence length="712" mass="83077">MGNTELKPQIIHSNQWVMVKQLNHPQYGPIKVFKNCQDKYQCLRTFMVQEDEAKKMYDEFQKLNQEQYNLVRINKIEHEVESQLCSTFHKIHLTLDYTEKHLKNVYQINVQKFSVDILKTLSYLDSYKADTCQFCLSKLLLFGDQVRIVYQQLLSQQGDYQRILSGDLKCEDWYFAPEVMKCLRMNDQKTFNNEKATIFNFGLIMIAIFTEVTPYEAEIYNYEKCCLTEKFDKYINLFTQFHINKKLEKLILACVSFIPDKRPTYQQLLDQFSDPSIFEEQVEDQSPSPQKTDSTYLVPTNQLVSFNPTVMDERVLSDTTNKKLNDNQNRILMKKIDQEKHQNTPICQSPKFRQESMQTQTTIGNLRSTKLYDLDKLQKSSRNKQNQSKSQQKKTLIIKYEVLTYQILRLVLCYLTSFVYCWWEVGHMMTAQIAKNYLRDNRPDVLAWADSLVQDFNSLTDGKSNTFAEAAVWLDDIKETGTEFLFSWHYTDRPINPDGLLIKIEDESRNINSIYAINQAVAVLTNSKTSRNRHTVFKAQMLRVLLHVIGDIHQPLHDTSLYNNSYPDGDAGGNFLNIQLQNGTLMNFHSFWDSGALTFAPNNSFLARPLSQSDSEYLDKWSKDLMKKFPISKYSNYDMTNPSVWTYLGFRQAQQFVYPMVAASNSYSSDYEKQAIAFCEENLIVGGYRLGSKLIEIYDQILQNEANLSVSE</sequence>
<protein>
    <recommendedName>
        <fullName evidence="8">Protein kinase domain-containing protein</fullName>
    </recommendedName>
</protein>
<name>A0BLJ0_PARTE</name>
<evidence type="ECO:0000256" key="2">
    <source>
        <dbReference type="ARBA" id="ARBA00022722"/>
    </source>
</evidence>